<evidence type="ECO:0000313" key="4">
    <source>
        <dbReference type="Proteomes" id="UP000500938"/>
    </source>
</evidence>
<dbReference type="EMBL" id="CP053085">
    <property type="protein sequence ID" value="QJR36206.1"/>
    <property type="molecule type" value="Genomic_DNA"/>
</dbReference>
<organism evidence="3 4">
    <name type="scientific">Gemmatimonas groenlandica</name>
    <dbReference type="NCBI Taxonomy" id="2732249"/>
    <lineage>
        <taxon>Bacteria</taxon>
        <taxon>Pseudomonadati</taxon>
        <taxon>Gemmatimonadota</taxon>
        <taxon>Gemmatimonadia</taxon>
        <taxon>Gemmatimonadales</taxon>
        <taxon>Gemmatimonadaceae</taxon>
        <taxon>Gemmatimonas</taxon>
    </lineage>
</organism>
<reference evidence="3 4" key="1">
    <citation type="submission" date="2020-05" db="EMBL/GenBank/DDBJ databases">
        <title>Complete genome sequence of Gemmatimonas greenlandica TET16.</title>
        <authorList>
            <person name="Zeng Y."/>
        </authorList>
    </citation>
    <scope>NUCLEOTIDE SEQUENCE [LARGE SCALE GENOMIC DNA]</scope>
    <source>
        <strain evidence="3 4">TET16</strain>
    </source>
</reference>
<dbReference type="GO" id="GO:0016757">
    <property type="term" value="F:glycosyltransferase activity"/>
    <property type="evidence" value="ECO:0007669"/>
    <property type="project" value="InterPro"/>
</dbReference>
<proteinExistence type="predicted"/>
<dbReference type="SUPFAM" id="SSF53756">
    <property type="entry name" value="UDP-Glycosyltransferase/glycogen phosphorylase"/>
    <property type="match status" value="1"/>
</dbReference>
<dbReference type="InterPro" id="IPR001296">
    <property type="entry name" value="Glyco_trans_1"/>
</dbReference>
<evidence type="ECO:0000313" key="3">
    <source>
        <dbReference type="EMBL" id="QJR36206.1"/>
    </source>
</evidence>
<accession>A0A6M4IRZ0</accession>
<dbReference type="PANTHER" id="PTHR12526">
    <property type="entry name" value="GLYCOSYLTRANSFERASE"/>
    <property type="match status" value="1"/>
</dbReference>
<evidence type="ECO:0000259" key="2">
    <source>
        <dbReference type="Pfam" id="PF13439"/>
    </source>
</evidence>
<dbReference type="Proteomes" id="UP000500938">
    <property type="component" value="Chromosome"/>
</dbReference>
<evidence type="ECO:0000259" key="1">
    <source>
        <dbReference type="Pfam" id="PF00534"/>
    </source>
</evidence>
<dbReference type="KEGG" id="ggr:HKW67_12150"/>
<dbReference type="Pfam" id="PF13439">
    <property type="entry name" value="Glyco_transf_4"/>
    <property type="match status" value="1"/>
</dbReference>
<keyword evidence="3" id="KW-0808">Transferase</keyword>
<dbReference type="RefSeq" id="WP_171225641.1">
    <property type="nucleotide sequence ID" value="NZ_CP053085.1"/>
</dbReference>
<protein>
    <submittedName>
        <fullName evidence="3">Glycosyltransferase family 4 protein</fullName>
    </submittedName>
</protein>
<dbReference type="Gene3D" id="3.40.50.2000">
    <property type="entry name" value="Glycogen Phosphorylase B"/>
    <property type="match status" value="2"/>
</dbReference>
<feature type="domain" description="Glycosyltransferase subfamily 4-like N-terminal" evidence="2">
    <location>
        <begin position="29"/>
        <end position="175"/>
    </location>
</feature>
<dbReference type="Pfam" id="PF00534">
    <property type="entry name" value="Glycos_transf_1"/>
    <property type="match status" value="1"/>
</dbReference>
<dbReference type="AlphaFoldDB" id="A0A6M4IRZ0"/>
<name>A0A6M4IRZ0_9BACT</name>
<feature type="domain" description="Glycosyl transferase family 1" evidence="1">
    <location>
        <begin position="185"/>
        <end position="334"/>
    </location>
</feature>
<dbReference type="InterPro" id="IPR028098">
    <property type="entry name" value="Glyco_trans_4-like_N"/>
</dbReference>
<dbReference type="CDD" id="cd03801">
    <property type="entry name" value="GT4_PimA-like"/>
    <property type="match status" value="1"/>
</dbReference>
<sequence>MKTPETIPHSLALVLDASGNSGPLRQQKALLKSFAAAGVRCIYIRGVRATLRDPDTTNELHDAAVRTGSVTDGYRGIFNAISELSNLMSANDCQIMQTHGSRAALLAFGVRWLFRRKVRWIAFFHGLTYESWRVRLLDRLAIVAMHSADQVVVVAEAQRNIFARKNDVQHVPNAVLDTVSVESRSDDREGLVFIGRLSPEKNIYGLLKAMSQLPPEGRSNLRIYGDGPESRSLAGWIDEMGLKEHVQFMGTSTDVRTILMRARAVVLPSLSEGMPNILLEAVAARCRVVATPVGDVPRIMNEHSGIGTLASGTQERDIAAAISAELTGERESIEMREAIELLRTFSLENRVRLLSEIYLKTLRPEQASR</sequence>
<keyword evidence="4" id="KW-1185">Reference proteome</keyword>
<gene>
    <name evidence="3" type="ORF">HKW67_12150</name>
</gene>